<protein>
    <submittedName>
        <fullName evidence="1">Uncharacterized protein</fullName>
    </submittedName>
</protein>
<dbReference type="EMBL" id="BAABEY010000033">
    <property type="protein sequence ID" value="GAA4445239.1"/>
    <property type="molecule type" value="Genomic_DNA"/>
</dbReference>
<accession>A0ABP8M6E3</accession>
<organism evidence="1 2">
    <name type="scientific">Ravibacter arvi</name>
    <dbReference type="NCBI Taxonomy" id="2051041"/>
    <lineage>
        <taxon>Bacteria</taxon>
        <taxon>Pseudomonadati</taxon>
        <taxon>Bacteroidota</taxon>
        <taxon>Cytophagia</taxon>
        <taxon>Cytophagales</taxon>
        <taxon>Spirosomataceae</taxon>
        <taxon>Ravibacter</taxon>
    </lineage>
</organism>
<comment type="caution">
    <text evidence="1">The sequence shown here is derived from an EMBL/GenBank/DDBJ whole genome shotgun (WGS) entry which is preliminary data.</text>
</comment>
<proteinExistence type="predicted"/>
<dbReference type="RefSeq" id="WP_345031881.1">
    <property type="nucleotide sequence ID" value="NZ_BAABEY010000033.1"/>
</dbReference>
<evidence type="ECO:0000313" key="1">
    <source>
        <dbReference type="EMBL" id="GAA4445239.1"/>
    </source>
</evidence>
<gene>
    <name evidence="1" type="ORF">GCM10023091_36600</name>
</gene>
<keyword evidence="2" id="KW-1185">Reference proteome</keyword>
<reference evidence="2" key="1">
    <citation type="journal article" date="2019" name="Int. J. Syst. Evol. Microbiol.">
        <title>The Global Catalogue of Microorganisms (GCM) 10K type strain sequencing project: providing services to taxonomists for standard genome sequencing and annotation.</title>
        <authorList>
            <consortium name="The Broad Institute Genomics Platform"/>
            <consortium name="The Broad Institute Genome Sequencing Center for Infectious Disease"/>
            <person name="Wu L."/>
            <person name="Ma J."/>
        </authorList>
    </citation>
    <scope>NUCLEOTIDE SEQUENCE [LARGE SCALE GENOMIC DNA]</scope>
    <source>
        <strain evidence="2">JCM 31920</strain>
    </source>
</reference>
<sequence>MSATEKNEQIEIETLGLVLEEFTQEQKTTNLAINDLVAAVNAHCRPKRF</sequence>
<evidence type="ECO:0000313" key="2">
    <source>
        <dbReference type="Proteomes" id="UP001501508"/>
    </source>
</evidence>
<name>A0ABP8M6E3_9BACT</name>
<dbReference type="Proteomes" id="UP001501508">
    <property type="component" value="Unassembled WGS sequence"/>
</dbReference>